<evidence type="ECO:0000256" key="2">
    <source>
        <dbReference type="ARBA" id="ARBA00011245"/>
    </source>
</evidence>
<dbReference type="InterPro" id="IPR008972">
    <property type="entry name" value="Cupredoxin"/>
</dbReference>
<dbReference type="PROSITE" id="PS51318">
    <property type="entry name" value="TAT"/>
    <property type="match status" value="1"/>
</dbReference>
<feature type="domain" description="Plastocyanin-like" evidence="10">
    <location>
        <begin position="373"/>
        <end position="496"/>
    </location>
</feature>
<dbReference type="EMBL" id="CP041150">
    <property type="protein sequence ID" value="QDF73308.1"/>
    <property type="molecule type" value="Genomic_DNA"/>
</dbReference>
<dbReference type="RefSeq" id="WP_030094463.1">
    <property type="nucleotide sequence ID" value="NZ_CP041150.1"/>
</dbReference>
<dbReference type="Pfam" id="PF07731">
    <property type="entry name" value="Cu-oxidase_2"/>
    <property type="match status" value="1"/>
</dbReference>
<dbReference type="GO" id="GO:0005507">
    <property type="term" value="F:copper ion binding"/>
    <property type="evidence" value="ECO:0007669"/>
    <property type="project" value="InterPro"/>
</dbReference>
<dbReference type="Pfam" id="PF07732">
    <property type="entry name" value="Cu-oxidase_3"/>
    <property type="match status" value="1"/>
</dbReference>
<name>A0AB73U8P3_MYCCH</name>
<dbReference type="PANTHER" id="PTHR48267">
    <property type="entry name" value="CUPREDOXIN SUPERFAMILY PROTEIN"/>
    <property type="match status" value="1"/>
</dbReference>
<evidence type="ECO:0000256" key="3">
    <source>
        <dbReference type="ARBA" id="ARBA00022723"/>
    </source>
</evidence>
<dbReference type="Gene3D" id="2.60.40.420">
    <property type="entry name" value="Cupredoxins - blue copper proteins"/>
    <property type="match status" value="3"/>
</dbReference>
<comment type="subunit">
    <text evidence="2">Monomer.</text>
</comment>
<keyword evidence="3" id="KW-0479">Metal-binding</keyword>
<organism evidence="12 13">
    <name type="scientific">Mycobacteroides chelonae</name>
    <name type="common">Mycobacterium chelonae</name>
    <dbReference type="NCBI Taxonomy" id="1774"/>
    <lineage>
        <taxon>Bacteria</taxon>
        <taxon>Bacillati</taxon>
        <taxon>Actinomycetota</taxon>
        <taxon>Actinomycetes</taxon>
        <taxon>Mycobacteriales</taxon>
        <taxon>Mycobacteriaceae</taxon>
        <taxon>Mycobacteroides</taxon>
    </lineage>
</organism>
<dbReference type="SUPFAM" id="SSF49503">
    <property type="entry name" value="Cupredoxins"/>
    <property type="match status" value="2"/>
</dbReference>
<reference evidence="12 13" key="1">
    <citation type="submission" date="2019-06" db="EMBL/GenBank/DDBJ databases">
        <title>Whole geneome sequnce of Mycobacteroides chelonae M77 isolated from bovine milk from Meghalaya, India.</title>
        <authorList>
            <person name="Vise E."/>
            <person name="Das S."/>
            <person name="Garg A."/>
            <person name="Ghatak S."/>
            <person name="Shakuntala I."/>
            <person name="Milton A.A.P."/>
            <person name="Karam A."/>
            <person name="Sanjukta R."/>
            <person name="Puro K."/>
            <person name="Sen A."/>
        </authorList>
    </citation>
    <scope>NUCLEOTIDE SEQUENCE [LARGE SCALE GENOMIC DNA]</scope>
    <source>
        <strain evidence="12 13">M77</strain>
    </source>
</reference>
<dbReference type="InterPro" id="IPR045087">
    <property type="entry name" value="Cu-oxidase_fam"/>
</dbReference>
<dbReference type="EC" id="1.16.3.4" evidence="5"/>
<dbReference type="CDD" id="cd04232">
    <property type="entry name" value="CuRO_1_CueO_FtsP"/>
    <property type="match status" value="1"/>
</dbReference>
<dbReference type="InterPro" id="IPR011707">
    <property type="entry name" value="Cu-oxidase-like_N"/>
</dbReference>
<evidence type="ECO:0000256" key="1">
    <source>
        <dbReference type="ARBA" id="ARBA00010609"/>
    </source>
</evidence>
<dbReference type="CDD" id="cd13867">
    <property type="entry name" value="CuRO_2_CueO_FtsP"/>
    <property type="match status" value="1"/>
</dbReference>
<evidence type="ECO:0000256" key="7">
    <source>
        <dbReference type="ARBA" id="ARBA00042896"/>
    </source>
</evidence>
<evidence type="ECO:0000256" key="8">
    <source>
        <dbReference type="ARBA" id="ARBA00043090"/>
    </source>
</evidence>
<evidence type="ECO:0000313" key="13">
    <source>
        <dbReference type="Proteomes" id="UP000317728"/>
    </source>
</evidence>
<accession>A0AB73U8P3</accession>
<evidence type="ECO:0000256" key="9">
    <source>
        <dbReference type="ARBA" id="ARBA00048092"/>
    </source>
</evidence>
<evidence type="ECO:0000259" key="11">
    <source>
        <dbReference type="Pfam" id="PF07732"/>
    </source>
</evidence>
<keyword evidence="4" id="KW-0560">Oxidoreductase</keyword>
<sequence>MVFVPDSSPINRRRFLTALAAVPLTATACGSKKSPDSPAPSGGPIDFDRVLPIPELAPSQVIGGVRRFTLRAAPGESQIIAGTRTRTWGYNRSVLGPTLRAARGETVTITVENQLPENTTTHWHGMHLPARYDGGPHQPITPGARWEPSWRIDQPAATLWYHPHPHGTTLKHVYRGLVGMFLIDDNTQPDNLPKTYGVDDIPLILQDFKFHPDGTLDESDPEDRGLLGNTTATNGITGAYLDVTTRRVRLRILNASVGRIYTLGFSDNRTFTMIASDGGLLEKPVPLQRIQLSPAERAEIIVELAPGEPVMLRGYPMDRWTDETWRQRFGLTESFDILALRPTLNLHESPTLPATLATLPSATPPAGAPIRRFHLQRGTDAAGKNVFKINDQLMDMARIDFNIADGAHEIWEITAGDRVWPHNFHIHDTQFRILDIDGAPPPPELAGYKDTVFIYPQTTVRLAVRFSGYTDPINPYMYHCHMLFHEDQGMMGQFRTLAPGQQPGSGPVGPGMHS</sequence>
<dbReference type="PANTHER" id="PTHR48267:SF1">
    <property type="entry name" value="BILIRUBIN OXIDASE"/>
    <property type="match status" value="1"/>
</dbReference>
<comment type="similarity">
    <text evidence="1">Belongs to the multicopper oxidase family.</text>
</comment>
<evidence type="ECO:0000256" key="4">
    <source>
        <dbReference type="ARBA" id="ARBA00023002"/>
    </source>
</evidence>
<comment type="catalytic activity">
    <reaction evidence="9">
        <text>4 Cu(+) + O2 + 4 H(+) = 4 Cu(2+) + 2 H2O</text>
        <dbReference type="Rhea" id="RHEA:30083"/>
        <dbReference type="ChEBI" id="CHEBI:15377"/>
        <dbReference type="ChEBI" id="CHEBI:15378"/>
        <dbReference type="ChEBI" id="CHEBI:15379"/>
        <dbReference type="ChEBI" id="CHEBI:29036"/>
        <dbReference type="ChEBI" id="CHEBI:49552"/>
        <dbReference type="EC" id="1.16.3.4"/>
    </reaction>
    <physiologicalReaction direction="left-to-right" evidence="9">
        <dbReference type="Rhea" id="RHEA:30084"/>
    </physiologicalReaction>
</comment>
<dbReference type="PROSITE" id="PS00080">
    <property type="entry name" value="MULTICOPPER_OXIDASE2"/>
    <property type="match status" value="1"/>
</dbReference>
<evidence type="ECO:0000256" key="6">
    <source>
        <dbReference type="ARBA" id="ARBA00041027"/>
    </source>
</evidence>
<dbReference type="GO" id="GO:0016491">
    <property type="term" value="F:oxidoreductase activity"/>
    <property type="evidence" value="ECO:0007669"/>
    <property type="project" value="UniProtKB-KW"/>
</dbReference>
<dbReference type="InterPro" id="IPR002355">
    <property type="entry name" value="Cu_oxidase_Cu_BS"/>
</dbReference>
<evidence type="ECO:0000256" key="5">
    <source>
        <dbReference type="ARBA" id="ARBA00038978"/>
    </source>
</evidence>
<proteinExistence type="inferred from homology"/>
<evidence type="ECO:0000259" key="10">
    <source>
        <dbReference type="Pfam" id="PF07731"/>
    </source>
</evidence>
<dbReference type="InterPro" id="IPR006311">
    <property type="entry name" value="TAT_signal"/>
</dbReference>
<evidence type="ECO:0000313" key="12">
    <source>
        <dbReference type="EMBL" id="QDF73308.1"/>
    </source>
</evidence>
<dbReference type="CDD" id="cd13890">
    <property type="entry name" value="CuRO_3_CueO_FtsP"/>
    <property type="match status" value="1"/>
</dbReference>
<dbReference type="Proteomes" id="UP000317728">
    <property type="component" value="Chromosome"/>
</dbReference>
<feature type="domain" description="Plastocyanin-like" evidence="11">
    <location>
        <begin position="78"/>
        <end position="186"/>
    </location>
</feature>
<protein>
    <recommendedName>
        <fullName evidence="6">Multicopper oxidase CueO</fullName>
        <ecNumber evidence="5">1.16.3.4</ecNumber>
    </recommendedName>
    <alternativeName>
        <fullName evidence="7">Copper efflux oxidase</fullName>
    </alternativeName>
    <alternativeName>
        <fullName evidence="8">Cuprous oxidase</fullName>
    </alternativeName>
</protein>
<dbReference type="AlphaFoldDB" id="A0AB73U8P3"/>
<gene>
    <name evidence="12" type="ORF">FJK96_05425</name>
</gene>
<dbReference type="InterPro" id="IPR011706">
    <property type="entry name" value="Cu-oxidase_C"/>
</dbReference>